<dbReference type="EMBL" id="CP045571">
    <property type="protein sequence ID" value="QFX95101.1"/>
    <property type="molecule type" value="Genomic_DNA"/>
</dbReference>
<dbReference type="KEGG" id="atx:GCD22_00602"/>
<dbReference type="AlphaFoldDB" id="A0A5P9XM93"/>
<dbReference type="Proteomes" id="UP000363590">
    <property type="component" value="Chromosome"/>
</dbReference>
<organism evidence="1 2">
    <name type="scientific">Acidithiobacillus thiooxidans ATCC 19377</name>
    <dbReference type="NCBI Taxonomy" id="637390"/>
    <lineage>
        <taxon>Bacteria</taxon>
        <taxon>Pseudomonadati</taxon>
        <taxon>Pseudomonadota</taxon>
        <taxon>Acidithiobacillia</taxon>
        <taxon>Acidithiobacillales</taxon>
        <taxon>Acidithiobacillaceae</taxon>
        <taxon>Acidithiobacillus</taxon>
    </lineage>
</organism>
<accession>A0A5P9XM93</accession>
<evidence type="ECO:0000313" key="2">
    <source>
        <dbReference type="Proteomes" id="UP000363590"/>
    </source>
</evidence>
<gene>
    <name evidence="1" type="ORF">GCD22_00602</name>
</gene>
<reference evidence="1 2" key="1">
    <citation type="submission" date="2019-10" db="EMBL/GenBank/DDBJ databases">
        <authorList>
            <person name="Wang R."/>
        </authorList>
    </citation>
    <scope>NUCLEOTIDE SEQUENCE [LARGE SCALE GENOMIC DNA]</scope>
    <source>
        <strain evidence="1 2">ATCC 19377</strain>
    </source>
</reference>
<proteinExistence type="predicted"/>
<name>A0A5P9XM93_ACITH</name>
<sequence>MNRNHEQQRLLIARLSEGHPMLNPHPIRSGCARSTTGNMTSYLIDLGPFFSEPKQFLEDLRASDFAPKGYDCSAQIAIRLMRWSQSIQLTPRQNHVMNQIVSEAIRRGAAIIESKIRMAEWSIPDHRDDHHDLAVSAATKALQHFTEKHDLAKVPHPNIATFVDVHTRFASRDAMEDFIYRKRLDAESALPHEPTFSKASLERVIRQRRSELKSLSGEKRQTKMRELERMEATLHGVRTEVRLEYALEERGDHEARGSSERLSLEEQVSIAVGGIDLEEEDDSYEMPADQREFLDLLIQVGNQQIAAKQLIPYLAEAREYRAILGLLQVLKKTDEISLEAASLRELLGNRGLTDIRKQVLRVGRADGCEVVSLFDTCKAYLRGENGEREVLAALQVASV</sequence>
<dbReference type="GeneID" id="60695020"/>
<evidence type="ECO:0000313" key="1">
    <source>
        <dbReference type="EMBL" id="QFX95101.1"/>
    </source>
</evidence>
<protein>
    <submittedName>
        <fullName evidence="1">Uncharacterized protein</fullName>
    </submittedName>
</protein>
<dbReference type="RefSeq" id="WP_153940373.1">
    <property type="nucleotide sequence ID" value="NZ_CP045571.1"/>
</dbReference>